<protein>
    <submittedName>
        <fullName evidence="5">TPM domain-containing protein</fullName>
    </submittedName>
</protein>
<reference evidence="7 11" key="4">
    <citation type="submission" date="2019-12" db="EMBL/GenBank/DDBJ databases">
        <title>Draft Genome Sequence of Bifidobacterium adolescentis ZJ2.</title>
        <authorList>
            <person name="Jin Z."/>
        </authorList>
    </citation>
    <scope>NUCLEOTIDE SEQUENCE [LARGE SCALE GENOMIC DNA]</scope>
    <source>
        <strain evidence="7 11">ZJ2</strain>
    </source>
</reference>
<dbReference type="InterPro" id="IPR007621">
    <property type="entry name" value="TPM_dom"/>
</dbReference>
<name>A0A0B5BMA3_BIFAD</name>
<gene>
    <name evidence="6" type="ORF">BBK15_08040</name>
    <name evidence="4" type="ORF">C8077_03085</name>
    <name evidence="7" type="ORF">F3K97_03065</name>
    <name evidence="5" type="ORF">GA752_01850</name>
</gene>
<evidence type="ECO:0000256" key="1">
    <source>
        <dbReference type="SAM" id="MobiDB-lite"/>
    </source>
</evidence>
<dbReference type="EMBL" id="WDLT01000001">
    <property type="protein sequence ID" value="KAB5748247.1"/>
    <property type="molecule type" value="Genomic_DNA"/>
</dbReference>
<dbReference type="KEGG" id="bado:BBMN23_0613"/>
<dbReference type="Proteomes" id="UP000175684">
    <property type="component" value="Unassembled WGS sequence"/>
</dbReference>
<dbReference type="Proteomes" id="UP000241454">
    <property type="component" value="Chromosome"/>
</dbReference>
<evidence type="ECO:0000259" key="3">
    <source>
        <dbReference type="Pfam" id="PF04536"/>
    </source>
</evidence>
<dbReference type="Pfam" id="PF04536">
    <property type="entry name" value="TPM_phosphatase"/>
    <property type="match status" value="1"/>
</dbReference>
<evidence type="ECO:0000313" key="10">
    <source>
        <dbReference type="Proteomes" id="UP000437631"/>
    </source>
</evidence>
<evidence type="ECO:0000313" key="9">
    <source>
        <dbReference type="Proteomes" id="UP000241454"/>
    </source>
</evidence>
<evidence type="ECO:0000313" key="8">
    <source>
        <dbReference type="Proteomes" id="UP000175684"/>
    </source>
</evidence>
<feature type="transmembrane region" description="Helical" evidence="2">
    <location>
        <begin position="209"/>
        <end position="233"/>
    </location>
</feature>
<feature type="compositionally biased region" description="Polar residues" evidence="1">
    <location>
        <begin position="277"/>
        <end position="297"/>
    </location>
</feature>
<proteinExistence type="predicted"/>
<evidence type="ECO:0000313" key="6">
    <source>
        <dbReference type="EMBL" id="OFA34276.1"/>
    </source>
</evidence>
<feature type="domain" description="TPM" evidence="3">
    <location>
        <begin position="78"/>
        <end position="197"/>
    </location>
</feature>
<dbReference type="OrthoDB" id="3240422at2"/>
<dbReference type="EMBL" id="CP028341">
    <property type="protein sequence ID" value="AVT45001.1"/>
    <property type="molecule type" value="Genomic_DNA"/>
</dbReference>
<dbReference type="Proteomes" id="UP000437631">
    <property type="component" value="Unassembled WGS sequence"/>
</dbReference>
<dbReference type="EMBL" id="MAXD01000007">
    <property type="protein sequence ID" value="OFA34276.1"/>
    <property type="molecule type" value="Genomic_DNA"/>
</dbReference>
<organism evidence="5 10">
    <name type="scientific">Bifidobacterium adolescentis</name>
    <dbReference type="NCBI Taxonomy" id="1680"/>
    <lineage>
        <taxon>Bacteria</taxon>
        <taxon>Bacillati</taxon>
        <taxon>Actinomycetota</taxon>
        <taxon>Actinomycetes</taxon>
        <taxon>Bifidobacteriales</taxon>
        <taxon>Bifidobacteriaceae</taxon>
        <taxon>Bifidobacterium</taxon>
    </lineage>
</organism>
<evidence type="ECO:0000313" key="5">
    <source>
        <dbReference type="EMBL" id="KAB5748247.1"/>
    </source>
</evidence>
<feature type="region of interest" description="Disordered" evidence="1">
    <location>
        <begin position="241"/>
        <end position="297"/>
    </location>
</feature>
<evidence type="ECO:0000313" key="4">
    <source>
        <dbReference type="EMBL" id="AVT45001.1"/>
    </source>
</evidence>
<accession>A0A0B5BMA3</accession>
<dbReference type="EMBL" id="CP047129">
    <property type="protein sequence ID" value="QHB62341.1"/>
    <property type="molecule type" value="Genomic_DNA"/>
</dbReference>
<reference evidence="6 8" key="1">
    <citation type="submission" date="2016-07" db="EMBL/GenBank/DDBJ databases">
        <title>Draft Genome Sequence of Bifidobacterium adolescentis strain Km 4.</title>
        <authorList>
            <person name="Danilenko V.N."/>
        </authorList>
    </citation>
    <scope>NUCLEOTIDE SEQUENCE [LARGE SCALE GENOMIC DNA]</scope>
    <source>
        <strain evidence="6 8">Km 4</strain>
    </source>
</reference>
<keyword evidence="2" id="KW-0812">Transmembrane</keyword>
<dbReference type="AlphaFoldDB" id="A0A0B5BMA3"/>
<dbReference type="Proteomes" id="UP000464884">
    <property type="component" value="Chromosome"/>
</dbReference>
<evidence type="ECO:0000313" key="11">
    <source>
        <dbReference type="Proteomes" id="UP000464884"/>
    </source>
</evidence>
<dbReference type="Gene3D" id="3.10.310.50">
    <property type="match status" value="1"/>
</dbReference>
<reference evidence="5 10" key="3">
    <citation type="journal article" date="2019" name="Nat. Med.">
        <title>A library of human gut bacterial isolates paired with longitudinal multiomics data enables mechanistic microbiome research.</title>
        <authorList>
            <person name="Poyet M."/>
            <person name="Groussin M."/>
            <person name="Gibbons S.M."/>
            <person name="Avila-Pacheco J."/>
            <person name="Jiang X."/>
            <person name="Kearney S.M."/>
            <person name="Perrotta A.R."/>
            <person name="Berdy B."/>
            <person name="Zhao S."/>
            <person name="Lieberman T.D."/>
            <person name="Swanson P.K."/>
            <person name="Smith M."/>
            <person name="Roesemann S."/>
            <person name="Alexander J.E."/>
            <person name="Rich S.A."/>
            <person name="Livny J."/>
            <person name="Vlamakis H."/>
            <person name="Clish C."/>
            <person name="Bullock K."/>
            <person name="Deik A."/>
            <person name="Scott J."/>
            <person name="Pierce K.A."/>
            <person name="Xavier R.J."/>
            <person name="Alm E.J."/>
        </authorList>
    </citation>
    <scope>NUCLEOTIDE SEQUENCE [LARGE SCALE GENOMIC DNA]</scope>
    <source>
        <strain evidence="5 10">BIOML-A190</strain>
    </source>
</reference>
<dbReference type="PATRIC" id="fig|1680.5.peg.616"/>
<reference evidence="4 9" key="2">
    <citation type="submission" date="2018-03" db="EMBL/GenBank/DDBJ databases">
        <authorList>
            <person name="Keele B.F."/>
        </authorList>
    </citation>
    <scope>NUCLEOTIDE SEQUENCE [LARGE SCALE GENOMIC DNA]</scope>
    <source>
        <strain evidence="4 9">1-11</strain>
    </source>
</reference>
<evidence type="ECO:0000256" key="2">
    <source>
        <dbReference type="SAM" id="Phobius"/>
    </source>
</evidence>
<sequence length="297" mass="31679">MSSVSVCNEKNGAVVGEHMHLGSVGVSRNGGRTAKGWNIAICMLLASVLGLCLMLWITPPVHADDSAGLGITATDDITDTQNLLGSNVSEITDAINQTKKETGVTVRLVYLDSFNAKGKPDKWVSALLESLNPKPNTVMLAVASNDGNLVVAVSSNSEEWLKKKSTVDALSDAAQKPLMESDPDWAKSATDMMNQISVQKKTSTSSRTIWIGVGGFAGALLLLVVILVVFHILRKKGVIGHRRKGRHSGRHGAVAERIQPVKEWGAESENEDYVNPDTASTQDSESVQETSSEGSDA</sequence>
<keyword evidence="2" id="KW-1133">Transmembrane helix</keyword>
<feature type="compositionally biased region" description="Basic residues" evidence="1">
    <location>
        <begin position="241"/>
        <end position="250"/>
    </location>
</feature>
<keyword evidence="2" id="KW-0472">Membrane</keyword>
<feature type="transmembrane region" description="Helical" evidence="2">
    <location>
        <begin position="37"/>
        <end position="57"/>
    </location>
</feature>
<evidence type="ECO:0000313" key="7">
    <source>
        <dbReference type="EMBL" id="QHB62341.1"/>
    </source>
</evidence>
<dbReference type="RefSeq" id="WP_033499172.1">
    <property type="nucleotide sequence ID" value="NZ_AP028457.1"/>
</dbReference>